<dbReference type="PANTHER" id="PTHR11256">
    <property type="entry name" value="BCL-2 RELATED"/>
    <property type="match status" value="1"/>
</dbReference>
<evidence type="ECO:0000256" key="2">
    <source>
        <dbReference type="ARBA" id="ARBA00009458"/>
    </source>
</evidence>
<evidence type="ECO:0000256" key="3">
    <source>
        <dbReference type="ARBA" id="ARBA00022692"/>
    </source>
</evidence>
<evidence type="ECO:0000256" key="6">
    <source>
        <dbReference type="ARBA" id="ARBA00023136"/>
    </source>
</evidence>
<dbReference type="Proteomes" id="UP000549394">
    <property type="component" value="Unassembled WGS sequence"/>
</dbReference>
<dbReference type="GO" id="GO:0042981">
    <property type="term" value="P:regulation of apoptotic process"/>
    <property type="evidence" value="ECO:0007669"/>
    <property type="project" value="InterPro"/>
</dbReference>
<dbReference type="Pfam" id="PF00452">
    <property type="entry name" value="Bcl-2"/>
    <property type="match status" value="1"/>
</dbReference>
<evidence type="ECO:0000256" key="1">
    <source>
        <dbReference type="ARBA" id="ARBA00004308"/>
    </source>
</evidence>
<evidence type="ECO:0000313" key="8">
    <source>
        <dbReference type="EMBL" id="CAD5119899.1"/>
    </source>
</evidence>
<keyword evidence="9" id="KW-1185">Reference proteome</keyword>
<dbReference type="GO" id="GO:0051400">
    <property type="term" value="F:BH domain binding"/>
    <property type="evidence" value="ECO:0007669"/>
    <property type="project" value="TreeGrafter"/>
</dbReference>
<comment type="caution">
    <text evidence="8">The sequence shown here is derived from an EMBL/GenBank/DDBJ whole genome shotgun (WGS) entry which is preliminary data.</text>
</comment>
<dbReference type="GO" id="GO:0001836">
    <property type="term" value="P:release of cytochrome c from mitochondria"/>
    <property type="evidence" value="ECO:0007669"/>
    <property type="project" value="TreeGrafter"/>
</dbReference>
<protein>
    <submittedName>
        <fullName evidence="8">DgyrCDS8479</fullName>
    </submittedName>
</protein>
<dbReference type="Gene3D" id="1.10.437.10">
    <property type="entry name" value="Blc2-like"/>
    <property type="match status" value="1"/>
</dbReference>
<dbReference type="InterPro" id="IPR046371">
    <property type="entry name" value="Bcl-2_BH1-3"/>
</dbReference>
<keyword evidence="5" id="KW-1133">Transmembrane helix</keyword>
<keyword evidence="4" id="KW-0053">Apoptosis</keyword>
<evidence type="ECO:0000256" key="5">
    <source>
        <dbReference type="ARBA" id="ARBA00022989"/>
    </source>
</evidence>
<dbReference type="GO" id="GO:0008630">
    <property type="term" value="P:intrinsic apoptotic signaling pathway in response to DNA damage"/>
    <property type="evidence" value="ECO:0007669"/>
    <property type="project" value="TreeGrafter"/>
</dbReference>
<dbReference type="GO" id="GO:0005741">
    <property type="term" value="C:mitochondrial outer membrane"/>
    <property type="evidence" value="ECO:0007669"/>
    <property type="project" value="TreeGrafter"/>
</dbReference>
<dbReference type="PROSITE" id="PS50062">
    <property type="entry name" value="BCL2_FAMILY"/>
    <property type="match status" value="1"/>
</dbReference>
<dbReference type="EMBL" id="CAJFCJ010000011">
    <property type="protein sequence ID" value="CAD5119899.1"/>
    <property type="molecule type" value="Genomic_DNA"/>
</dbReference>
<evidence type="ECO:0000259" key="7">
    <source>
        <dbReference type="SMART" id="SM00337"/>
    </source>
</evidence>
<comment type="subcellular location">
    <subcellularLocation>
        <location evidence="1">Endomembrane system</location>
    </subcellularLocation>
</comment>
<accession>A0A7I8VU93</accession>
<dbReference type="CDD" id="cd06845">
    <property type="entry name" value="Bcl-2_like"/>
    <property type="match status" value="1"/>
</dbReference>
<organism evidence="8 9">
    <name type="scientific">Dimorphilus gyrociliatus</name>
    <dbReference type="NCBI Taxonomy" id="2664684"/>
    <lineage>
        <taxon>Eukaryota</taxon>
        <taxon>Metazoa</taxon>
        <taxon>Spiralia</taxon>
        <taxon>Lophotrochozoa</taxon>
        <taxon>Annelida</taxon>
        <taxon>Polychaeta</taxon>
        <taxon>Polychaeta incertae sedis</taxon>
        <taxon>Dinophilidae</taxon>
        <taxon>Dimorphilus</taxon>
    </lineage>
</organism>
<keyword evidence="6" id="KW-0472">Membrane</keyword>
<dbReference type="OrthoDB" id="6021377at2759"/>
<dbReference type="InterPro" id="IPR036834">
    <property type="entry name" value="Bcl-2-like_sf"/>
</dbReference>
<evidence type="ECO:0000313" key="9">
    <source>
        <dbReference type="Proteomes" id="UP000549394"/>
    </source>
</evidence>
<dbReference type="AlphaFoldDB" id="A0A7I8VU93"/>
<keyword evidence="3" id="KW-0812">Transmembrane</keyword>
<evidence type="ECO:0000256" key="4">
    <source>
        <dbReference type="ARBA" id="ARBA00022703"/>
    </source>
</evidence>
<gene>
    <name evidence="8" type="ORF">DGYR_LOCUS8076</name>
</gene>
<dbReference type="GO" id="GO:0097192">
    <property type="term" value="P:extrinsic apoptotic signaling pathway in absence of ligand"/>
    <property type="evidence" value="ECO:0007669"/>
    <property type="project" value="TreeGrafter"/>
</dbReference>
<dbReference type="InterPro" id="IPR026298">
    <property type="entry name" value="Bcl-2_fam"/>
</dbReference>
<proteinExistence type="inferred from homology"/>
<dbReference type="SMART" id="SM00337">
    <property type="entry name" value="BCL"/>
    <property type="match status" value="1"/>
</dbReference>
<dbReference type="SUPFAM" id="SSF56854">
    <property type="entry name" value="Bcl-2 inhibitors of programmed cell death"/>
    <property type="match status" value="1"/>
</dbReference>
<comment type="similarity">
    <text evidence="2">Belongs to the Bcl-2 family.</text>
</comment>
<reference evidence="8 9" key="1">
    <citation type="submission" date="2020-08" db="EMBL/GenBank/DDBJ databases">
        <authorList>
            <person name="Hejnol A."/>
        </authorList>
    </citation>
    <scope>NUCLEOTIDE SEQUENCE [LARGE SCALE GENOMIC DNA]</scope>
</reference>
<dbReference type="PANTHER" id="PTHR11256:SF47">
    <property type="entry name" value="BCL-2-LIKE PROTEIN 10"/>
    <property type="match status" value="1"/>
</dbReference>
<feature type="domain" description="Bcl-2 Bcl-2 homology region 1-3" evidence="7">
    <location>
        <begin position="64"/>
        <end position="164"/>
    </location>
</feature>
<dbReference type="GO" id="GO:0012505">
    <property type="term" value="C:endomembrane system"/>
    <property type="evidence" value="ECO:0007669"/>
    <property type="project" value="UniProtKB-SubCell"/>
</dbReference>
<sequence length="204" mass="23081">MNNEDNSAFHLKHVLSALKTVVPFNAPESVEETRNIARHLAEVVVDAVAYTSRPWKATRIEASILRAVDELLSVYNETFTNMSDRVCVNSEKDIVKSLRTVGQTMIQDKKLHFSLIATYYAFAGVFAKRCKENGKESYVPLIKKTLCAFAEEEFCDWLDENGGWKQFVEFFEDPEVERKALLKGGMLLSAASLVTMAVYRVLKS</sequence>
<name>A0A7I8VU93_9ANNE</name>
<dbReference type="InterPro" id="IPR002475">
    <property type="entry name" value="Bcl2-like"/>
</dbReference>